<accession>A0A4R6WMX2</accession>
<reference evidence="1 2" key="1">
    <citation type="submission" date="2019-03" db="EMBL/GenBank/DDBJ databases">
        <title>Genomic Encyclopedia of Archaeal and Bacterial Type Strains, Phase II (KMG-II): from individual species to whole genera.</title>
        <authorList>
            <person name="Goeker M."/>
        </authorList>
    </citation>
    <scope>NUCLEOTIDE SEQUENCE [LARGE SCALE GENOMIC DNA]</scope>
    <source>
        <strain evidence="1 2">DSM 28353</strain>
    </source>
</reference>
<proteinExistence type="predicted"/>
<dbReference type="OrthoDB" id="1333948at2"/>
<organism evidence="1 2">
    <name type="scientific">Sphingobacterium yanglingense</name>
    <dbReference type="NCBI Taxonomy" id="1437280"/>
    <lineage>
        <taxon>Bacteria</taxon>
        <taxon>Pseudomonadati</taxon>
        <taxon>Bacteroidota</taxon>
        <taxon>Sphingobacteriia</taxon>
        <taxon>Sphingobacteriales</taxon>
        <taxon>Sphingobacteriaceae</taxon>
        <taxon>Sphingobacterium</taxon>
    </lineage>
</organism>
<evidence type="ECO:0000313" key="1">
    <source>
        <dbReference type="EMBL" id="TDQ79431.1"/>
    </source>
</evidence>
<dbReference type="EMBL" id="SNYV01000011">
    <property type="protein sequence ID" value="TDQ79431.1"/>
    <property type="molecule type" value="Genomic_DNA"/>
</dbReference>
<protein>
    <submittedName>
        <fullName evidence="1">Uncharacterized protein</fullName>
    </submittedName>
</protein>
<keyword evidence="2" id="KW-1185">Reference proteome</keyword>
<dbReference type="Proteomes" id="UP000295292">
    <property type="component" value="Unassembled WGS sequence"/>
</dbReference>
<name>A0A4R6WMX2_9SPHI</name>
<sequence>MKPNNSPTCTFNVTIGIIAFFFLLSACGHRQQSTVSLDLPPAATKAGIGLIHFNTDHSILLYRNPTDSLPFDSLQFVVEQRGSNRGQCKFVTQQLKENLQPYIMDAGDSFENGEKHRQMGLIHFAPQLTFRVSEKLKDGVFIIVNEHKNETCFVKLNPDNDYTIGKDKDAIFFDPNFPDTNIDNWYLFETWPQAITRAFIIQVPDATHAYSKPDGDLINFQNMGSALFNADSVYKDWVHISNQMYVSEGEKAIDAWVKWIENDSIKVLVTLNGGYE</sequence>
<comment type="caution">
    <text evidence="1">The sequence shown here is derived from an EMBL/GenBank/DDBJ whole genome shotgun (WGS) entry which is preliminary data.</text>
</comment>
<dbReference type="AlphaFoldDB" id="A0A4R6WMX2"/>
<dbReference type="PROSITE" id="PS51257">
    <property type="entry name" value="PROKAR_LIPOPROTEIN"/>
    <property type="match status" value="1"/>
</dbReference>
<dbReference type="RefSeq" id="WP_133583224.1">
    <property type="nucleotide sequence ID" value="NZ_SNYV01000011.1"/>
</dbReference>
<evidence type="ECO:0000313" key="2">
    <source>
        <dbReference type="Proteomes" id="UP000295292"/>
    </source>
</evidence>
<gene>
    <name evidence="1" type="ORF">CLV99_0868</name>
</gene>